<gene>
    <name evidence="1" type="ORF">MGN01_22280</name>
</gene>
<dbReference type="Proteomes" id="UP000321750">
    <property type="component" value="Unassembled WGS sequence"/>
</dbReference>
<accession>A0A512JKD6</accession>
<protein>
    <submittedName>
        <fullName evidence="1">Uncharacterized protein</fullName>
    </submittedName>
</protein>
<proteinExistence type="predicted"/>
<reference evidence="1 2" key="1">
    <citation type="submission" date="2019-07" db="EMBL/GenBank/DDBJ databases">
        <title>Whole genome shotgun sequence of Methylobacterium gnaphalii NBRC 107716.</title>
        <authorList>
            <person name="Hosoyama A."/>
            <person name="Uohara A."/>
            <person name="Ohji S."/>
            <person name="Ichikawa N."/>
        </authorList>
    </citation>
    <scope>NUCLEOTIDE SEQUENCE [LARGE SCALE GENOMIC DNA]</scope>
    <source>
        <strain evidence="1 2">NBRC 107716</strain>
    </source>
</reference>
<keyword evidence="2" id="KW-1185">Reference proteome</keyword>
<dbReference type="AlphaFoldDB" id="A0A512JKD6"/>
<organism evidence="1 2">
    <name type="scientific">Methylobacterium gnaphalii</name>
    <dbReference type="NCBI Taxonomy" id="1010610"/>
    <lineage>
        <taxon>Bacteria</taxon>
        <taxon>Pseudomonadati</taxon>
        <taxon>Pseudomonadota</taxon>
        <taxon>Alphaproteobacteria</taxon>
        <taxon>Hyphomicrobiales</taxon>
        <taxon>Methylobacteriaceae</taxon>
        <taxon>Methylobacterium</taxon>
    </lineage>
</organism>
<name>A0A512JKD6_9HYPH</name>
<dbReference type="EMBL" id="BJZV01000011">
    <property type="protein sequence ID" value="GEP10383.1"/>
    <property type="molecule type" value="Genomic_DNA"/>
</dbReference>
<sequence length="49" mass="5113">MRVADLAELGVRRVSTGSRLAFAAWAGFDAAARMLQEDGALPSASFNSA</sequence>
<comment type="caution">
    <text evidence="1">The sequence shown here is derived from an EMBL/GenBank/DDBJ whole genome shotgun (WGS) entry which is preliminary data.</text>
</comment>
<evidence type="ECO:0000313" key="1">
    <source>
        <dbReference type="EMBL" id="GEP10383.1"/>
    </source>
</evidence>
<evidence type="ECO:0000313" key="2">
    <source>
        <dbReference type="Proteomes" id="UP000321750"/>
    </source>
</evidence>